<dbReference type="Pfam" id="PF00497">
    <property type="entry name" value="SBP_bac_3"/>
    <property type="match status" value="1"/>
</dbReference>
<feature type="compositionally biased region" description="Low complexity" evidence="2">
    <location>
        <begin position="31"/>
        <end position="42"/>
    </location>
</feature>
<gene>
    <name evidence="5" type="ORF">SAMN04489742_0414</name>
</gene>
<evidence type="ECO:0000313" key="6">
    <source>
        <dbReference type="Proteomes" id="UP000181917"/>
    </source>
</evidence>
<dbReference type="Proteomes" id="UP000181917">
    <property type="component" value="Unassembled WGS sequence"/>
</dbReference>
<dbReference type="AlphaFoldDB" id="A0A1H0ZL25"/>
<dbReference type="PANTHER" id="PTHR35936:SF17">
    <property type="entry name" value="ARGININE-BINDING EXTRACELLULAR PROTEIN ARTP"/>
    <property type="match status" value="1"/>
</dbReference>
<dbReference type="PANTHER" id="PTHR35936">
    <property type="entry name" value="MEMBRANE-BOUND LYTIC MUREIN TRANSGLYCOSYLASE F"/>
    <property type="match status" value="1"/>
</dbReference>
<dbReference type="OrthoDB" id="8454826at2"/>
<feature type="region of interest" description="Disordered" evidence="2">
    <location>
        <begin position="31"/>
        <end position="50"/>
    </location>
</feature>
<evidence type="ECO:0000256" key="3">
    <source>
        <dbReference type="SAM" id="SignalP"/>
    </source>
</evidence>
<reference evidence="5 6" key="1">
    <citation type="submission" date="2016-10" db="EMBL/GenBank/DDBJ databases">
        <authorList>
            <person name="de Groot N.N."/>
        </authorList>
    </citation>
    <scope>NUCLEOTIDE SEQUENCE [LARGE SCALE GENOMIC DNA]</scope>
    <source>
        <strain evidence="5 6">DSM 20117</strain>
    </source>
</reference>
<dbReference type="KEGG" id="acry:AC20117_15215"/>
<sequence length="294" mass="30770">MKKSAKLAGLLGGATTLALLVSGCGGGSTAAEGENSAAPAAGTSSVETNTPGQLNVGVDLTYPPYDMLVDGKPAGFDVDFMNALSAELGLEPKFTDTRFAQIVAGIKADRYDVIASTLYISAGRDKEVDFVPYFQTGNSILAPQGEEPLVTAQDLCGKTVSVITATVIAKLLPSTESDKCKEAGKPVINVKEFPTDPEATQALLAGQVDAQMTDAAVAKTVVEKSNERATITSTELIYPIAVGLAVQKGNSEMQKALETGIEAMKESGTYDELLQEYNLEPVDPQVLEDSLKQG</sequence>
<dbReference type="RefSeq" id="WP_074698979.1">
    <property type="nucleotide sequence ID" value="NZ_CP018863.1"/>
</dbReference>
<feature type="signal peptide" evidence="3">
    <location>
        <begin position="1"/>
        <end position="30"/>
    </location>
</feature>
<dbReference type="InterPro" id="IPR001638">
    <property type="entry name" value="Solute-binding_3/MltF_N"/>
</dbReference>
<dbReference type="STRING" id="37928.SAMN04489742_0414"/>
<evidence type="ECO:0000259" key="4">
    <source>
        <dbReference type="SMART" id="SM00062"/>
    </source>
</evidence>
<keyword evidence="1 3" id="KW-0732">Signal</keyword>
<evidence type="ECO:0000256" key="2">
    <source>
        <dbReference type="SAM" id="MobiDB-lite"/>
    </source>
</evidence>
<name>A0A1H0ZL25_9MICC</name>
<proteinExistence type="predicted"/>
<feature type="chain" id="PRO_5010307177" evidence="3">
    <location>
        <begin position="31"/>
        <end position="294"/>
    </location>
</feature>
<keyword evidence="6" id="KW-1185">Reference proteome</keyword>
<dbReference type="EMBL" id="FNKH01000002">
    <property type="protein sequence ID" value="SDQ27861.1"/>
    <property type="molecule type" value="Genomic_DNA"/>
</dbReference>
<evidence type="ECO:0000313" key="5">
    <source>
        <dbReference type="EMBL" id="SDQ27861.1"/>
    </source>
</evidence>
<protein>
    <submittedName>
        <fullName evidence="5">Amino acid ABC transporter substrate-binding protein, PAAT family</fullName>
    </submittedName>
</protein>
<dbReference type="Gene3D" id="3.40.190.10">
    <property type="entry name" value="Periplasmic binding protein-like II"/>
    <property type="match status" value="2"/>
</dbReference>
<organism evidence="5 6">
    <name type="scientific">Crystallibacter crystallopoietes</name>
    <dbReference type="NCBI Taxonomy" id="37928"/>
    <lineage>
        <taxon>Bacteria</taxon>
        <taxon>Bacillati</taxon>
        <taxon>Actinomycetota</taxon>
        <taxon>Actinomycetes</taxon>
        <taxon>Micrococcales</taxon>
        <taxon>Micrococcaceae</taxon>
        <taxon>Crystallibacter</taxon>
    </lineage>
</organism>
<evidence type="ECO:0000256" key="1">
    <source>
        <dbReference type="ARBA" id="ARBA00022729"/>
    </source>
</evidence>
<dbReference type="CDD" id="cd01004">
    <property type="entry name" value="PBP2_MidA_like"/>
    <property type="match status" value="1"/>
</dbReference>
<accession>A0A1H0ZL25</accession>
<dbReference type="SMART" id="SM00062">
    <property type="entry name" value="PBPb"/>
    <property type="match status" value="1"/>
</dbReference>
<dbReference type="PROSITE" id="PS51257">
    <property type="entry name" value="PROKAR_LIPOPROTEIN"/>
    <property type="match status" value="1"/>
</dbReference>
<feature type="domain" description="Solute-binding protein family 3/N-terminal" evidence="4">
    <location>
        <begin position="53"/>
        <end position="281"/>
    </location>
</feature>
<dbReference type="SUPFAM" id="SSF53850">
    <property type="entry name" value="Periplasmic binding protein-like II"/>
    <property type="match status" value="1"/>
</dbReference>